<proteinExistence type="predicted"/>
<dbReference type="AlphaFoldDB" id="A0A853DEJ0"/>
<gene>
    <name evidence="1" type="ORF">HNR15_000447</name>
</gene>
<dbReference type="SUPFAM" id="SSF53795">
    <property type="entry name" value="PEP carboxykinase-like"/>
    <property type="match status" value="1"/>
</dbReference>
<dbReference type="RefSeq" id="WP_179478780.1">
    <property type="nucleotide sequence ID" value="NZ_JACCFW010000001.1"/>
</dbReference>
<dbReference type="EMBL" id="JACCFW010000001">
    <property type="protein sequence ID" value="NYJ73484.1"/>
    <property type="molecule type" value="Genomic_DNA"/>
</dbReference>
<protein>
    <submittedName>
        <fullName evidence="1">Uncharacterized protein</fullName>
    </submittedName>
</protein>
<organism evidence="1 2">
    <name type="scientific">Allobranchiibius huperziae</name>
    <dbReference type="NCBI Taxonomy" id="1874116"/>
    <lineage>
        <taxon>Bacteria</taxon>
        <taxon>Bacillati</taxon>
        <taxon>Actinomycetota</taxon>
        <taxon>Actinomycetes</taxon>
        <taxon>Micrococcales</taxon>
        <taxon>Dermacoccaceae</taxon>
        <taxon>Allobranchiibius</taxon>
    </lineage>
</organism>
<sequence>MADTTVVKVGAFGHTVDIEVPDQVSAGRVRDQWSRCLADPGAGPTLRSVEYVADLDTDFAEYSVVSGVTLRFIQLCAGQLTMLHASGVADPETGAVIALVAESGTGKTTAAQRLCAAGFAYVTDETVAVRGDSRVLPFPKPLSVIIEGEEHKHQHGPDELGLLPVAEPPLLQLRRIVLLQRDGAPGAAPRVEQLPLLDGILALIPQLSYLTKMPEPLLTLTRHVQSCGGIHRLHYSEIEECADTLRALAADDPAEVAQVEHLSPPTDEPAPGAIGSVRRGAYADAVRIDEEILLLIEDLPIRCSGLGATVWDAAREPRTLEELVSICVELHGDHPDADALVHAAVEELCAHGVLAQA</sequence>
<dbReference type="InterPro" id="IPR027417">
    <property type="entry name" value="P-loop_NTPase"/>
</dbReference>
<comment type="caution">
    <text evidence="1">The sequence shown here is derived from an EMBL/GenBank/DDBJ whole genome shotgun (WGS) entry which is preliminary data.</text>
</comment>
<evidence type="ECO:0000313" key="1">
    <source>
        <dbReference type="EMBL" id="NYJ73484.1"/>
    </source>
</evidence>
<reference evidence="1 2" key="1">
    <citation type="submission" date="2020-07" db="EMBL/GenBank/DDBJ databases">
        <title>Sequencing the genomes of 1000 actinobacteria strains.</title>
        <authorList>
            <person name="Klenk H.-P."/>
        </authorList>
    </citation>
    <scope>NUCLEOTIDE SEQUENCE [LARGE SCALE GENOMIC DNA]</scope>
    <source>
        <strain evidence="1 2">DSM 29531</strain>
    </source>
</reference>
<dbReference type="Proteomes" id="UP000571817">
    <property type="component" value="Unassembled WGS sequence"/>
</dbReference>
<dbReference type="Gene3D" id="3.40.50.300">
    <property type="entry name" value="P-loop containing nucleotide triphosphate hydrolases"/>
    <property type="match status" value="1"/>
</dbReference>
<accession>A0A853DEJ0</accession>
<keyword evidence="2" id="KW-1185">Reference proteome</keyword>
<evidence type="ECO:0000313" key="2">
    <source>
        <dbReference type="Proteomes" id="UP000571817"/>
    </source>
</evidence>
<name>A0A853DEJ0_9MICO</name>